<proteinExistence type="predicted"/>
<dbReference type="PANTHER" id="PTHR18937">
    <property type="entry name" value="STRUCTURAL MAINTENANCE OF CHROMOSOMES SMC FAMILY MEMBER"/>
    <property type="match status" value="1"/>
</dbReference>
<dbReference type="InterPro" id="IPR010935">
    <property type="entry name" value="SMC_hinge"/>
</dbReference>
<sequence>MALTNNEIVVARTAFRDNSSHYTLGGRKVQFKEVSKVLRNYGIDLDHNRFLILQNPIEMISEKVEVLTESRKEKLNRVRAQTQGLQENKDRLQAKLIGLKRIVDEANKSFKLAESELKIYLSTEQKETDKLEKMKESYEKANKDLGEKKRSQLEESRQAMSANRSRGRVLDSLMKEKRNGNLPGIFGRLGDLGGIDLKYDVAVSTCCGALDNIVTDSVETAQACVEYLKRHDVGRATFIALDKQLHLKQAYERRQTLVLPAFYYALRDTLVASDLDQASRIAYGATRYRVVTLKGD</sequence>
<keyword evidence="3" id="KW-0175">Coiled coil</keyword>
<dbReference type="Gene3D" id="3.40.50.300">
    <property type="entry name" value="P-loop containing nucleotide triphosphate hydrolases"/>
    <property type="match status" value="1"/>
</dbReference>
<dbReference type="Pfam" id="PF06470">
    <property type="entry name" value="SMC_hinge"/>
    <property type="match status" value="1"/>
</dbReference>
<evidence type="ECO:0000313" key="7">
    <source>
        <dbReference type="EMBL" id="KOB66221.1"/>
    </source>
</evidence>
<protein>
    <submittedName>
        <fullName evidence="7">Structural maintenance of chromosomes protein</fullName>
    </submittedName>
</protein>
<accession>A0A0L7KT44</accession>
<comment type="caution">
    <text evidence="7">The sequence shown here is derived from an EMBL/GenBank/DDBJ whole genome shotgun (WGS) entry which is preliminary data.</text>
</comment>
<dbReference type="Proteomes" id="UP000037510">
    <property type="component" value="Unassembled WGS sequence"/>
</dbReference>
<dbReference type="GO" id="GO:0005524">
    <property type="term" value="F:ATP binding"/>
    <property type="evidence" value="ECO:0007669"/>
    <property type="project" value="UniProtKB-KW"/>
</dbReference>
<feature type="non-terminal residue" evidence="7">
    <location>
        <position position="296"/>
    </location>
</feature>
<evidence type="ECO:0000256" key="1">
    <source>
        <dbReference type="ARBA" id="ARBA00022741"/>
    </source>
</evidence>
<evidence type="ECO:0000313" key="8">
    <source>
        <dbReference type="Proteomes" id="UP000037510"/>
    </source>
</evidence>
<dbReference type="AlphaFoldDB" id="A0A0L7KT44"/>
<feature type="compositionally biased region" description="Basic and acidic residues" evidence="5">
    <location>
        <begin position="141"/>
        <end position="157"/>
    </location>
</feature>
<evidence type="ECO:0000256" key="4">
    <source>
        <dbReference type="ARBA" id="ARBA00023242"/>
    </source>
</evidence>
<keyword evidence="8" id="KW-1185">Reference proteome</keyword>
<feature type="domain" description="SMC hinge" evidence="6">
    <location>
        <begin position="183"/>
        <end position="282"/>
    </location>
</feature>
<keyword evidence="2" id="KW-0067">ATP-binding</keyword>
<dbReference type="GO" id="GO:0007076">
    <property type="term" value="P:mitotic chromosome condensation"/>
    <property type="evidence" value="ECO:0007669"/>
    <property type="project" value="TreeGrafter"/>
</dbReference>
<organism evidence="7 8">
    <name type="scientific">Operophtera brumata</name>
    <name type="common">Winter moth</name>
    <name type="synonym">Phalaena brumata</name>
    <dbReference type="NCBI Taxonomy" id="104452"/>
    <lineage>
        <taxon>Eukaryota</taxon>
        <taxon>Metazoa</taxon>
        <taxon>Ecdysozoa</taxon>
        <taxon>Arthropoda</taxon>
        <taxon>Hexapoda</taxon>
        <taxon>Insecta</taxon>
        <taxon>Pterygota</taxon>
        <taxon>Neoptera</taxon>
        <taxon>Endopterygota</taxon>
        <taxon>Lepidoptera</taxon>
        <taxon>Glossata</taxon>
        <taxon>Ditrysia</taxon>
        <taxon>Geometroidea</taxon>
        <taxon>Geometridae</taxon>
        <taxon>Larentiinae</taxon>
        <taxon>Operophtera</taxon>
    </lineage>
</organism>
<gene>
    <name evidence="7" type="ORF">OBRU01_21508</name>
</gene>
<evidence type="ECO:0000259" key="6">
    <source>
        <dbReference type="SMART" id="SM00968"/>
    </source>
</evidence>
<dbReference type="SMART" id="SM00968">
    <property type="entry name" value="SMC_hinge"/>
    <property type="match status" value="1"/>
</dbReference>
<dbReference type="SUPFAM" id="SSF52540">
    <property type="entry name" value="P-loop containing nucleoside triphosphate hydrolases"/>
    <property type="match status" value="1"/>
</dbReference>
<dbReference type="Gene3D" id="3.30.70.1620">
    <property type="match status" value="1"/>
</dbReference>
<dbReference type="STRING" id="104452.A0A0L7KT44"/>
<evidence type="ECO:0000256" key="2">
    <source>
        <dbReference type="ARBA" id="ARBA00022840"/>
    </source>
</evidence>
<keyword evidence="1" id="KW-0547">Nucleotide-binding</keyword>
<name>A0A0L7KT44_OPEBR</name>
<dbReference type="InterPro" id="IPR036277">
    <property type="entry name" value="SMC_hinge_sf"/>
</dbReference>
<dbReference type="EMBL" id="JTDY01006174">
    <property type="protein sequence ID" value="KOB66221.1"/>
    <property type="molecule type" value="Genomic_DNA"/>
</dbReference>
<feature type="region of interest" description="Disordered" evidence="5">
    <location>
        <begin position="141"/>
        <end position="167"/>
    </location>
</feature>
<keyword evidence="4" id="KW-0539">Nucleus</keyword>
<reference evidence="7 8" key="1">
    <citation type="journal article" date="2015" name="Genome Biol. Evol.">
        <title>The genome of winter moth (Operophtera brumata) provides a genomic perspective on sexual dimorphism and phenology.</title>
        <authorList>
            <person name="Derks M.F."/>
            <person name="Smit S."/>
            <person name="Salis L."/>
            <person name="Schijlen E."/>
            <person name="Bossers A."/>
            <person name="Mateman C."/>
            <person name="Pijl A.S."/>
            <person name="de Ridder D."/>
            <person name="Groenen M.A."/>
            <person name="Visser M.E."/>
            <person name="Megens H.J."/>
        </authorList>
    </citation>
    <scope>NUCLEOTIDE SEQUENCE [LARGE SCALE GENOMIC DNA]</scope>
    <source>
        <strain evidence="7">WM2013NL</strain>
        <tissue evidence="7">Head and thorax</tissue>
    </source>
</reference>
<dbReference type="Gene3D" id="1.20.1060.20">
    <property type="match status" value="1"/>
</dbReference>
<evidence type="ECO:0000256" key="3">
    <source>
        <dbReference type="ARBA" id="ARBA00023054"/>
    </source>
</evidence>
<dbReference type="PANTHER" id="PTHR18937:SF172">
    <property type="entry name" value="STRUCTURAL MAINTENANCE OF CHROMOSOMES PROTEIN"/>
    <property type="match status" value="1"/>
</dbReference>
<dbReference type="FunFam" id="1.20.1060.20:FF:000003">
    <property type="entry name" value="Structural maintenance of chromosomes 4"/>
    <property type="match status" value="1"/>
</dbReference>
<dbReference type="SUPFAM" id="SSF75553">
    <property type="entry name" value="Smc hinge domain"/>
    <property type="match status" value="1"/>
</dbReference>
<dbReference type="GO" id="GO:0000796">
    <property type="term" value="C:condensin complex"/>
    <property type="evidence" value="ECO:0007669"/>
    <property type="project" value="TreeGrafter"/>
</dbReference>
<dbReference type="InterPro" id="IPR027417">
    <property type="entry name" value="P-loop_NTPase"/>
</dbReference>
<evidence type="ECO:0000256" key="5">
    <source>
        <dbReference type="SAM" id="MobiDB-lite"/>
    </source>
</evidence>